<evidence type="ECO:0000313" key="2">
    <source>
        <dbReference type="Proteomes" id="UP001412067"/>
    </source>
</evidence>
<sequence length="158" mass="17521">MKEMLRCCISCILPFGSLDVIHIVHASGYVDEISHAVCAGDIMKEHPNHVLRISISPVSKPAIAAARRVAVLQPTSELQRGKIYFLVPASEEKEAPPPRRRRTAWGTKREQSRGVDGYVGEILKGCVVVPERERRRGRVGVWRPFLESISEANAAADL</sequence>
<gene>
    <name evidence="1" type="ORF">KSP40_PGU009595</name>
</gene>
<reference evidence="1 2" key="1">
    <citation type="journal article" date="2022" name="Nat. Plants">
        <title>Genomes of leafy and leafless Platanthera orchids illuminate the evolution of mycoheterotrophy.</title>
        <authorList>
            <person name="Li M.H."/>
            <person name="Liu K.W."/>
            <person name="Li Z."/>
            <person name="Lu H.C."/>
            <person name="Ye Q.L."/>
            <person name="Zhang D."/>
            <person name="Wang J.Y."/>
            <person name="Li Y.F."/>
            <person name="Zhong Z.M."/>
            <person name="Liu X."/>
            <person name="Yu X."/>
            <person name="Liu D.K."/>
            <person name="Tu X.D."/>
            <person name="Liu B."/>
            <person name="Hao Y."/>
            <person name="Liao X.Y."/>
            <person name="Jiang Y.T."/>
            <person name="Sun W.H."/>
            <person name="Chen J."/>
            <person name="Chen Y.Q."/>
            <person name="Ai Y."/>
            <person name="Zhai J.W."/>
            <person name="Wu S.S."/>
            <person name="Zhou Z."/>
            <person name="Hsiao Y.Y."/>
            <person name="Wu W.L."/>
            <person name="Chen Y.Y."/>
            <person name="Lin Y.F."/>
            <person name="Hsu J.L."/>
            <person name="Li C.Y."/>
            <person name="Wang Z.W."/>
            <person name="Zhao X."/>
            <person name="Zhong W.Y."/>
            <person name="Ma X.K."/>
            <person name="Ma L."/>
            <person name="Huang J."/>
            <person name="Chen G.Z."/>
            <person name="Huang M.Z."/>
            <person name="Huang L."/>
            <person name="Peng D.H."/>
            <person name="Luo Y.B."/>
            <person name="Zou S.Q."/>
            <person name="Chen S.P."/>
            <person name="Lan S."/>
            <person name="Tsai W.C."/>
            <person name="Van de Peer Y."/>
            <person name="Liu Z.J."/>
        </authorList>
    </citation>
    <scope>NUCLEOTIDE SEQUENCE [LARGE SCALE GENOMIC DNA]</scope>
    <source>
        <strain evidence="1">Lor288</strain>
    </source>
</reference>
<keyword evidence="2" id="KW-1185">Reference proteome</keyword>
<comment type="caution">
    <text evidence="1">The sequence shown here is derived from an EMBL/GenBank/DDBJ whole genome shotgun (WGS) entry which is preliminary data.</text>
</comment>
<dbReference type="Proteomes" id="UP001412067">
    <property type="component" value="Unassembled WGS sequence"/>
</dbReference>
<dbReference type="Pfam" id="PF14009">
    <property type="entry name" value="PADRE"/>
    <property type="match status" value="1"/>
</dbReference>
<proteinExistence type="predicted"/>
<name>A0ABR2MH83_9ASPA</name>
<protein>
    <submittedName>
        <fullName evidence="1">Uncharacterized protein</fullName>
    </submittedName>
</protein>
<accession>A0ABR2MH83</accession>
<evidence type="ECO:0000313" key="1">
    <source>
        <dbReference type="EMBL" id="KAK8963054.1"/>
    </source>
</evidence>
<dbReference type="EMBL" id="JBBWWR010000008">
    <property type="protein sequence ID" value="KAK8963054.1"/>
    <property type="molecule type" value="Genomic_DNA"/>
</dbReference>
<dbReference type="InterPro" id="IPR025322">
    <property type="entry name" value="PADRE_dom"/>
</dbReference>
<organism evidence="1 2">
    <name type="scientific">Platanthera guangdongensis</name>
    <dbReference type="NCBI Taxonomy" id="2320717"/>
    <lineage>
        <taxon>Eukaryota</taxon>
        <taxon>Viridiplantae</taxon>
        <taxon>Streptophyta</taxon>
        <taxon>Embryophyta</taxon>
        <taxon>Tracheophyta</taxon>
        <taxon>Spermatophyta</taxon>
        <taxon>Magnoliopsida</taxon>
        <taxon>Liliopsida</taxon>
        <taxon>Asparagales</taxon>
        <taxon>Orchidaceae</taxon>
        <taxon>Orchidoideae</taxon>
        <taxon>Orchideae</taxon>
        <taxon>Orchidinae</taxon>
        <taxon>Platanthera</taxon>
    </lineage>
</organism>
<dbReference type="PANTHER" id="PTHR33052">
    <property type="entry name" value="DUF4228 DOMAIN PROTEIN-RELATED"/>
    <property type="match status" value="1"/>
</dbReference>